<dbReference type="InterPro" id="IPR000014">
    <property type="entry name" value="PAS"/>
</dbReference>
<name>A0A7X0BPC5_9PSED</name>
<reference evidence="9 10" key="1">
    <citation type="submission" date="2020-08" db="EMBL/GenBank/DDBJ databases">
        <title>Functional genomics of gut bacteria from endangered species of beetles.</title>
        <authorList>
            <person name="Carlos-Shanley C."/>
        </authorList>
    </citation>
    <scope>NUCLEOTIDE SEQUENCE [LARGE SCALE GENOMIC DNA]</scope>
    <source>
        <strain evidence="9 10">S00202</strain>
    </source>
</reference>
<evidence type="ECO:0000259" key="5">
    <source>
        <dbReference type="PROSITE" id="PS50112"/>
    </source>
</evidence>
<dbReference type="PANTHER" id="PTHR46663">
    <property type="entry name" value="DIGUANYLATE CYCLASE DGCT-RELATED"/>
    <property type="match status" value="1"/>
</dbReference>
<dbReference type="SMART" id="SM00086">
    <property type="entry name" value="PAC"/>
    <property type="match status" value="1"/>
</dbReference>
<dbReference type="SMART" id="SM00267">
    <property type="entry name" value="GGDEF"/>
    <property type="match status" value="1"/>
</dbReference>
<dbReference type="SMART" id="SM00304">
    <property type="entry name" value="HAMP"/>
    <property type="match status" value="1"/>
</dbReference>
<dbReference type="InterPro" id="IPR029787">
    <property type="entry name" value="Nucleotide_cyclase"/>
</dbReference>
<dbReference type="PROSITE" id="PS50885">
    <property type="entry name" value="HAMP"/>
    <property type="match status" value="1"/>
</dbReference>
<dbReference type="RefSeq" id="WP_184679618.1">
    <property type="nucleotide sequence ID" value="NZ_JACHLL010000001.1"/>
</dbReference>
<dbReference type="Gene3D" id="3.30.450.20">
    <property type="entry name" value="PAS domain"/>
    <property type="match status" value="1"/>
</dbReference>
<keyword evidence="4" id="KW-0472">Membrane</keyword>
<sequence length="659" mass="75109">MPLRRRLLLLFLPLMLISLCAVWLLSQHLLLQRFDQLDADHLAESANQLHRELHQQMEHLQTLSRDWAWWDDSYRFVEQRNPEYRSSNLTLDTLDNLGLHFILLYDHQGRLIEEIWHVPEAEQLPGLQLDRQHDPTLVKLRTLNQLARSGFNQYRENPADSLTEWFDLDRHPLLATSSPISNSDADKRPNGILVMGFFITSEWQKGLENRLLQKLVLEDNPSAPGKAFALDIHSKQMRSQAWLTPRLLVGNLQETRLSMVTQEGQPALSLLLSRDRPIYRQGQQVINLFFTGVLLIMLISAGIGYLGLEVWVLRRLLRMHQQVGQIGQDNQRERLTMEGRDELGQLAGEINHMLERVEQSESRDLAILNNIQDGFFELDTNGRVLTANPALEKMLGYPGGALENMDMLQALSAEDAVRARELFREAIHSDGNTVISVPLQRRNGSYGHFEGRFSPIRDSHGTLLGYRGIVRDVSGQVALQNQLMEMAYRDTLTGLGNRKAFLEQLKQALDEADQLQRPLALFYIDLDRFKEVNDRFGHDAGDELLTQIAERLRNSLRAPDRVYRLGGDEFTLLMPGGTLDSSQRLAARLLASLHEPIYLKQVMVDFVTPSIGIALYPEHADEAATLISAADAAMYQAKQQRNRACVYQGDALSPLTENR</sequence>
<evidence type="ECO:0000259" key="8">
    <source>
        <dbReference type="PROSITE" id="PS50887"/>
    </source>
</evidence>
<dbReference type="CDD" id="cd01949">
    <property type="entry name" value="GGDEF"/>
    <property type="match status" value="1"/>
</dbReference>
<evidence type="ECO:0000256" key="4">
    <source>
        <dbReference type="SAM" id="Phobius"/>
    </source>
</evidence>
<dbReference type="Pfam" id="PF05228">
    <property type="entry name" value="CHASE4"/>
    <property type="match status" value="1"/>
</dbReference>
<evidence type="ECO:0000256" key="2">
    <source>
        <dbReference type="ARBA" id="ARBA00004533"/>
    </source>
</evidence>
<dbReference type="InterPro" id="IPR013656">
    <property type="entry name" value="PAS_4"/>
</dbReference>
<feature type="domain" description="PAC" evidence="6">
    <location>
        <begin position="433"/>
        <end position="485"/>
    </location>
</feature>
<evidence type="ECO:0000259" key="6">
    <source>
        <dbReference type="PROSITE" id="PS50113"/>
    </source>
</evidence>
<dbReference type="Pfam" id="PF08448">
    <property type="entry name" value="PAS_4"/>
    <property type="match status" value="1"/>
</dbReference>
<dbReference type="PROSITE" id="PS50112">
    <property type="entry name" value="PAS"/>
    <property type="match status" value="1"/>
</dbReference>
<dbReference type="Gene3D" id="6.10.340.10">
    <property type="match status" value="1"/>
</dbReference>
<keyword evidence="4" id="KW-0812">Transmembrane</keyword>
<evidence type="ECO:0000256" key="3">
    <source>
        <dbReference type="ARBA" id="ARBA00022777"/>
    </source>
</evidence>
<proteinExistence type="predicted"/>
<dbReference type="Gene3D" id="3.30.70.270">
    <property type="match status" value="1"/>
</dbReference>
<dbReference type="SUPFAM" id="SSF158472">
    <property type="entry name" value="HAMP domain-like"/>
    <property type="match status" value="1"/>
</dbReference>
<dbReference type="InterPro" id="IPR043128">
    <property type="entry name" value="Rev_trsase/Diguanyl_cyclase"/>
</dbReference>
<evidence type="ECO:0000313" key="10">
    <source>
        <dbReference type="Proteomes" id="UP000557193"/>
    </source>
</evidence>
<dbReference type="CDD" id="cd00130">
    <property type="entry name" value="PAS"/>
    <property type="match status" value="1"/>
</dbReference>
<dbReference type="SMART" id="SM00091">
    <property type="entry name" value="PAS"/>
    <property type="match status" value="1"/>
</dbReference>
<evidence type="ECO:0000313" key="9">
    <source>
        <dbReference type="EMBL" id="MBB6339908.1"/>
    </source>
</evidence>
<evidence type="ECO:0000259" key="7">
    <source>
        <dbReference type="PROSITE" id="PS50885"/>
    </source>
</evidence>
<protein>
    <submittedName>
        <fullName evidence="9">Diguanylate cyclase (GGDEF)-like protein/PAS domain S-box-containing protein</fullName>
    </submittedName>
</protein>
<keyword evidence="3" id="KW-0808">Transferase</keyword>
<dbReference type="FunFam" id="3.30.70.270:FF:000001">
    <property type="entry name" value="Diguanylate cyclase domain protein"/>
    <property type="match status" value="1"/>
</dbReference>
<comment type="subcellular location">
    <subcellularLocation>
        <location evidence="2">Cell inner membrane</location>
    </subcellularLocation>
</comment>
<feature type="domain" description="PAS" evidence="5">
    <location>
        <begin position="360"/>
        <end position="430"/>
    </location>
</feature>
<accession>A0A7X0BPC5</accession>
<feature type="domain" description="GGDEF" evidence="8">
    <location>
        <begin position="517"/>
        <end position="649"/>
    </location>
</feature>
<gene>
    <name evidence="9" type="ORF">HNP49_000058</name>
</gene>
<feature type="transmembrane region" description="Helical" evidence="4">
    <location>
        <begin position="288"/>
        <end position="312"/>
    </location>
</feature>
<dbReference type="AlphaFoldDB" id="A0A7X0BPC5"/>
<keyword evidence="10" id="KW-1185">Reference proteome</keyword>
<dbReference type="Pfam" id="PF00990">
    <property type="entry name" value="GGDEF"/>
    <property type="match status" value="1"/>
</dbReference>
<dbReference type="Proteomes" id="UP000557193">
    <property type="component" value="Unassembled WGS sequence"/>
</dbReference>
<dbReference type="InterPro" id="IPR052163">
    <property type="entry name" value="DGC-Regulatory_Protein"/>
</dbReference>
<dbReference type="EMBL" id="JACHLL010000001">
    <property type="protein sequence ID" value="MBB6339908.1"/>
    <property type="molecule type" value="Genomic_DNA"/>
</dbReference>
<dbReference type="NCBIfam" id="TIGR00254">
    <property type="entry name" value="GGDEF"/>
    <property type="match status" value="1"/>
</dbReference>
<dbReference type="PANTHER" id="PTHR46663:SF4">
    <property type="entry name" value="DIGUANYLATE CYCLASE DGCT-RELATED"/>
    <property type="match status" value="1"/>
</dbReference>
<dbReference type="SUPFAM" id="SSF55073">
    <property type="entry name" value="Nucleotide cyclase"/>
    <property type="match status" value="1"/>
</dbReference>
<dbReference type="InterPro" id="IPR000700">
    <property type="entry name" value="PAS-assoc_C"/>
</dbReference>
<dbReference type="Pfam" id="PF00672">
    <property type="entry name" value="HAMP"/>
    <property type="match status" value="1"/>
</dbReference>
<comment type="caution">
    <text evidence="9">The sequence shown here is derived from an EMBL/GenBank/DDBJ whole genome shotgun (WGS) entry which is preliminary data.</text>
</comment>
<dbReference type="InterPro" id="IPR007892">
    <property type="entry name" value="CHASE4"/>
</dbReference>
<dbReference type="SUPFAM" id="SSF55785">
    <property type="entry name" value="PYP-like sensor domain (PAS domain)"/>
    <property type="match status" value="1"/>
</dbReference>
<keyword evidence="4" id="KW-1133">Transmembrane helix</keyword>
<dbReference type="InterPro" id="IPR000160">
    <property type="entry name" value="GGDEF_dom"/>
</dbReference>
<dbReference type="GO" id="GO:0005886">
    <property type="term" value="C:plasma membrane"/>
    <property type="evidence" value="ECO:0007669"/>
    <property type="project" value="UniProtKB-SubCell"/>
</dbReference>
<feature type="domain" description="HAMP" evidence="7">
    <location>
        <begin position="310"/>
        <end position="362"/>
    </location>
</feature>
<dbReference type="InterPro" id="IPR001610">
    <property type="entry name" value="PAC"/>
</dbReference>
<dbReference type="CDD" id="cd06225">
    <property type="entry name" value="HAMP"/>
    <property type="match status" value="1"/>
</dbReference>
<comment type="cofactor">
    <cofactor evidence="1">
        <name>Mg(2+)</name>
        <dbReference type="ChEBI" id="CHEBI:18420"/>
    </cofactor>
</comment>
<dbReference type="PROSITE" id="PS50113">
    <property type="entry name" value="PAC"/>
    <property type="match status" value="1"/>
</dbReference>
<dbReference type="GO" id="GO:0007165">
    <property type="term" value="P:signal transduction"/>
    <property type="evidence" value="ECO:0007669"/>
    <property type="project" value="InterPro"/>
</dbReference>
<dbReference type="GO" id="GO:0016301">
    <property type="term" value="F:kinase activity"/>
    <property type="evidence" value="ECO:0007669"/>
    <property type="project" value="UniProtKB-KW"/>
</dbReference>
<dbReference type="PROSITE" id="PS50887">
    <property type="entry name" value="GGDEF"/>
    <property type="match status" value="1"/>
</dbReference>
<evidence type="ECO:0000256" key="1">
    <source>
        <dbReference type="ARBA" id="ARBA00001946"/>
    </source>
</evidence>
<keyword evidence="3" id="KW-0418">Kinase</keyword>
<dbReference type="NCBIfam" id="TIGR00229">
    <property type="entry name" value="sensory_box"/>
    <property type="match status" value="1"/>
</dbReference>
<organism evidence="9 10">
    <name type="scientific">Pseudomonas fluvialis</name>
    <dbReference type="NCBI Taxonomy" id="1793966"/>
    <lineage>
        <taxon>Bacteria</taxon>
        <taxon>Pseudomonadati</taxon>
        <taxon>Pseudomonadota</taxon>
        <taxon>Gammaproteobacteria</taxon>
        <taxon>Pseudomonadales</taxon>
        <taxon>Pseudomonadaceae</taxon>
        <taxon>Pseudomonas</taxon>
    </lineage>
</organism>
<dbReference type="InterPro" id="IPR003660">
    <property type="entry name" value="HAMP_dom"/>
</dbReference>
<dbReference type="InterPro" id="IPR035965">
    <property type="entry name" value="PAS-like_dom_sf"/>
</dbReference>